<protein>
    <submittedName>
        <fullName evidence="1">Uncharacterized protein</fullName>
    </submittedName>
</protein>
<gene>
    <name evidence="1" type="ORF">EV186_1021411</name>
</gene>
<dbReference type="AlphaFoldDB" id="A0A4R6SHM8"/>
<keyword evidence="2" id="KW-1185">Reference proteome</keyword>
<dbReference type="EMBL" id="SNXZ01000002">
    <property type="protein sequence ID" value="TDQ01542.1"/>
    <property type="molecule type" value="Genomic_DNA"/>
</dbReference>
<proteinExistence type="predicted"/>
<dbReference type="Proteomes" id="UP000295444">
    <property type="component" value="Unassembled WGS sequence"/>
</dbReference>
<evidence type="ECO:0000313" key="1">
    <source>
        <dbReference type="EMBL" id="TDQ01542.1"/>
    </source>
</evidence>
<name>A0A4R6SHM8_LABRH</name>
<accession>A0A4R6SHM8</accession>
<reference evidence="1 2" key="1">
    <citation type="submission" date="2019-03" db="EMBL/GenBank/DDBJ databases">
        <title>Genomic Encyclopedia of Type Strains, Phase IV (KMG-IV): sequencing the most valuable type-strain genomes for metagenomic binning, comparative biology and taxonomic classification.</title>
        <authorList>
            <person name="Goeker M."/>
        </authorList>
    </citation>
    <scope>NUCLEOTIDE SEQUENCE [LARGE SCALE GENOMIC DNA]</scope>
    <source>
        <strain evidence="1 2">DSM 45361</strain>
    </source>
</reference>
<sequence length="111" mass="12638">MTCDPSPVSEQGGAWLLKRGDEVLGEVHLTPDGDFPWLVGRFTARPGFAAVKELFDALRDRADEQRRAWATRTIEETMTFVAPDGPVAEFWLHIDGDRAWFRYSDEPLEED</sequence>
<evidence type="ECO:0000313" key="2">
    <source>
        <dbReference type="Proteomes" id="UP000295444"/>
    </source>
</evidence>
<organism evidence="1 2">
    <name type="scientific">Labedaea rhizosphaerae</name>
    <dbReference type="NCBI Taxonomy" id="598644"/>
    <lineage>
        <taxon>Bacteria</taxon>
        <taxon>Bacillati</taxon>
        <taxon>Actinomycetota</taxon>
        <taxon>Actinomycetes</taxon>
        <taxon>Pseudonocardiales</taxon>
        <taxon>Pseudonocardiaceae</taxon>
        <taxon>Labedaea</taxon>
    </lineage>
</organism>
<comment type="caution">
    <text evidence="1">The sequence shown here is derived from an EMBL/GenBank/DDBJ whole genome shotgun (WGS) entry which is preliminary data.</text>
</comment>